<dbReference type="Pfam" id="PF22972">
    <property type="entry name" value="EVH1_PP4R3"/>
    <property type="match status" value="1"/>
</dbReference>
<feature type="domain" description="Serine/threonine-protein phosphatase 4 regulatory subunit 3-like central" evidence="4">
    <location>
        <begin position="224"/>
        <end position="736"/>
    </location>
</feature>
<dbReference type="GO" id="GO:0030289">
    <property type="term" value="C:protein phosphatase 4 complex"/>
    <property type="evidence" value="ECO:0007669"/>
    <property type="project" value="TreeGrafter"/>
</dbReference>
<dbReference type="Proteomes" id="UP000318582">
    <property type="component" value="Unassembled WGS sequence"/>
</dbReference>
<dbReference type="SUPFAM" id="SSF50729">
    <property type="entry name" value="PH domain-like"/>
    <property type="match status" value="1"/>
</dbReference>
<dbReference type="InterPro" id="IPR016024">
    <property type="entry name" value="ARM-type_fold"/>
</dbReference>
<evidence type="ECO:0008006" key="8">
    <source>
        <dbReference type="Google" id="ProtNLM"/>
    </source>
</evidence>
<dbReference type="GO" id="GO:0005654">
    <property type="term" value="C:nucleoplasm"/>
    <property type="evidence" value="ECO:0007669"/>
    <property type="project" value="TreeGrafter"/>
</dbReference>
<feature type="domain" description="PP4R3 EVH1-like" evidence="5">
    <location>
        <begin position="86"/>
        <end position="179"/>
    </location>
</feature>
<feature type="compositionally biased region" description="Basic and acidic residues" evidence="3">
    <location>
        <begin position="40"/>
        <end position="50"/>
    </location>
</feature>
<feature type="compositionally biased region" description="Acidic residues" evidence="3">
    <location>
        <begin position="823"/>
        <end position="832"/>
    </location>
</feature>
<dbReference type="InterPro" id="IPR051137">
    <property type="entry name" value="PP4R3-like"/>
</dbReference>
<feature type="compositionally biased region" description="Acidic residues" evidence="3">
    <location>
        <begin position="764"/>
        <end position="778"/>
    </location>
</feature>
<feature type="compositionally biased region" description="Pro residues" evidence="3">
    <location>
        <begin position="857"/>
        <end position="867"/>
    </location>
</feature>
<feature type="region of interest" description="Disordered" evidence="3">
    <location>
        <begin position="1"/>
        <end position="80"/>
    </location>
</feature>
<evidence type="ECO:0000259" key="5">
    <source>
        <dbReference type="Pfam" id="PF22972"/>
    </source>
</evidence>
<evidence type="ECO:0000259" key="4">
    <source>
        <dbReference type="Pfam" id="PF04802"/>
    </source>
</evidence>
<evidence type="ECO:0000256" key="2">
    <source>
        <dbReference type="ARBA" id="ARBA00023242"/>
    </source>
</evidence>
<reference evidence="6 7" key="1">
    <citation type="journal article" date="2019" name="Sci. Rep.">
        <title>Comparative genomics of chytrid fungi reveal insights into the obligate biotrophic and pathogenic lifestyle of Synchytrium endobioticum.</title>
        <authorList>
            <person name="van de Vossenberg B.T.L.H."/>
            <person name="Warris S."/>
            <person name="Nguyen H.D.T."/>
            <person name="van Gent-Pelzer M.P.E."/>
            <person name="Joly D.L."/>
            <person name="van de Geest H.C."/>
            <person name="Bonants P.J.M."/>
            <person name="Smith D.S."/>
            <person name="Levesque C.A."/>
            <person name="van der Lee T.A.J."/>
        </authorList>
    </citation>
    <scope>NUCLEOTIDE SEQUENCE [LARGE SCALE GENOMIC DNA]</scope>
    <source>
        <strain evidence="6 7">CBS 809.83</strain>
    </source>
</reference>
<dbReference type="GO" id="GO:0006974">
    <property type="term" value="P:DNA damage response"/>
    <property type="evidence" value="ECO:0007669"/>
    <property type="project" value="TreeGrafter"/>
</dbReference>
<organism evidence="6 7">
    <name type="scientific">Powellomyces hirtus</name>
    <dbReference type="NCBI Taxonomy" id="109895"/>
    <lineage>
        <taxon>Eukaryota</taxon>
        <taxon>Fungi</taxon>
        <taxon>Fungi incertae sedis</taxon>
        <taxon>Chytridiomycota</taxon>
        <taxon>Chytridiomycota incertae sedis</taxon>
        <taxon>Chytridiomycetes</taxon>
        <taxon>Spizellomycetales</taxon>
        <taxon>Powellomycetaceae</taxon>
        <taxon>Powellomyces</taxon>
    </lineage>
</organism>
<sequence>MSKAGQDEGTAPEEKVIDAEEAVIGSSSIPPERSTAPKSDGNEDDQKTTEEIQSTSPEGSSDSQEGLPDPSPEGNSEESQDLSRFVKVFILDNEGKWSDQGTGHADCVYVEKKESWCLVVRSDQDSSVLLNSTIRNDVRYVRQQETLLVWTECTGEDLALSFQDVDGCQSLWQELENMRLRLAADKHDIDQLPEYTNASAAAEEFMGTKEFDLPNPELGNLKHLERVICQASKSYNGKDALNKALERSDFLANLLPLFEQSEDLEDMESLFAISSIIRSIIFLNEAPIYEYLLRDEVFPTVLGILEYDGEFPDIRASHREHFEQHARFKQVVPIKNSEIRAKIVQTYRVQYLKDVALARLLDEATVSALLSMTFYNQVEVLSFVKNDASFLNDLFGILDSADTPDERKKEAVLFLHELFAVTKQLQTMNRPLFMRHCDPVGFHKSLINHGLFDALSQMFIKGDLETRTAIAAITANVIDHDANIVRSLTQVQVKTSTQQPFFELLVDRLLIEKDAGLRLQSAEMIRALLDTAPLDTSEGLVAHSTLSVNSVDDFLQLVYDKWAAKLVTPILNFDVTESADSGPPDANGLTAQDRAALCNHICDLLCFMIKQHGHRIKYLLLTTPIISKVAALLKAKQNYLRLSALRVLRVCIGMREEWYTTQVLLKMDITKHVMNLFIDVKSKYNLLNSACLELFEFLVKENPKPVVASLVTNFRSELENVTYVQTCKKLIAKHEQNIHPPPEEDKPYAHANLAPPRDGWKANEDEDNYFNMSDDEQEAPNGEKSAGLTSPQNLKKDTSRGPIEFVRASSDLLPGGRRPLVDYPDDDDDDDVIGALASRKSSSPAVTMSNESRFSPPASPTVSPSPSPGRITFAFKGAKEKRPLLDDPAADESPSKKSKGPFRTSDPSLDKERPAEPTNGKSALLDATTSDADQVSNAEPVSKETPKDPSSPAAVNGDFS</sequence>
<evidence type="ECO:0000313" key="7">
    <source>
        <dbReference type="Proteomes" id="UP000318582"/>
    </source>
</evidence>
<dbReference type="Pfam" id="PF04802">
    <property type="entry name" value="PP4R3"/>
    <property type="match status" value="1"/>
</dbReference>
<proteinExistence type="predicted"/>
<accession>A0A507DZZ4</accession>
<dbReference type="InterPro" id="IPR006887">
    <property type="entry name" value="P4R3-like_central_dom"/>
</dbReference>
<feature type="compositionally biased region" description="Basic and acidic residues" evidence="3">
    <location>
        <begin position="737"/>
        <end position="748"/>
    </location>
</feature>
<dbReference type="SUPFAM" id="SSF48371">
    <property type="entry name" value="ARM repeat"/>
    <property type="match status" value="1"/>
</dbReference>
<comment type="caution">
    <text evidence="6">The sequence shown here is derived from an EMBL/GenBank/DDBJ whole genome shotgun (WGS) entry which is preliminary data.</text>
</comment>
<gene>
    <name evidence="6" type="ORF">PhCBS80983_g04494</name>
</gene>
<feature type="compositionally biased region" description="Polar residues" evidence="3">
    <location>
        <begin position="839"/>
        <end position="853"/>
    </location>
</feature>
<name>A0A507DZZ4_9FUNG</name>
<keyword evidence="2" id="KW-0539">Nucleus</keyword>
<dbReference type="InterPro" id="IPR011993">
    <property type="entry name" value="PH-like_dom_sf"/>
</dbReference>
<evidence type="ECO:0000256" key="3">
    <source>
        <dbReference type="SAM" id="MobiDB-lite"/>
    </source>
</evidence>
<feature type="region of interest" description="Disordered" evidence="3">
    <location>
        <begin position="737"/>
        <end position="960"/>
    </location>
</feature>
<dbReference type="PANTHER" id="PTHR23318">
    <property type="entry name" value="ATP SYNTHASE GAMMA-RELATED"/>
    <property type="match status" value="1"/>
</dbReference>
<dbReference type="STRING" id="109895.A0A507DZZ4"/>
<protein>
    <recommendedName>
        <fullName evidence="8">Serine/threonine-protein phosphatase 4 regulatory subunit 3-like central domain-containing protein</fullName>
    </recommendedName>
</protein>
<feature type="compositionally biased region" description="Polar residues" evidence="3">
    <location>
        <begin position="51"/>
        <end position="64"/>
    </location>
</feature>
<evidence type="ECO:0000313" key="6">
    <source>
        <dbReference type="EMBL" id="TPX56528.1"/>
    </source>
</evidence>
<dbReference type="EMBL" id="QEAQ01000072">
    <property type="protein sequence ID" value="TPX56528.1"/>
    <property type="molecule type" value="Genomic_DNA"/>
</dbReference>
<feature type="compositionally biased region" description="Polar residues" evidence="3">
    <location>
        <begin position="927"/>
        <end position="939"/>
    </location>
</feature>
<comment type="subcellular location">
    <subcellularLocation>
        <location evidence="1">Nucleus</location>
    </subcellularLocation>
</comment>
<dbReference type="Gene3D" id="2.30.29.30">
    <property type="entry name" value="Pleckstrin-homology domain (PH domain)/Phosphotyrosine-binding domain (PTB)"/>
    <property type="match status" value="1"/>
</dbReference>
<evidence type="ECO:0000256" key="1">
    <source>
        <dbReference type="ARBA" id="ARBA00004123"/>
    </source>
</evidence>
<dbReference type="PANTHER" id="PTHR23318:SF0">
    <property type="entry name" value="SERINE_THREONINE-PROTEIN PHOSPHATASE 4 REGULATORY SUBUNIT 3"/>
    <property type="match status" value="1"/>
</dbReference>
<dbReference type="GO" id="GO:0072542">
    <property type="term" value="F:protein phosphatase activator activity"/>
    <property type="evidence" value="ECO:0007669"/>
    <property type="project" value="TreeGrafter"/>
</dbReference>
<dbReference type="InterPro" id="IPR055236">
    <property type="entry name" value="EVH1_PP4R3"/>
</dbReference>
<dbReference type="AlphaFoldDB" id="A0A507DZZ4"/>
<keyword evidence="7" id="KW-1185">Reference proteome</keyword>